<keyword evidence="2" id="KW-1185">Reference proteome</keyword>
<evidence type="ECO:0000313" key="2">
    <source>
        <dbReference type="Proteomes" id="UP001461163"/>
    </source>
</evidence>
<sequence length="99" mass="11948">MPMMLEEFRYILSELNVGQHPTWGSFVELIDFEHRDYIEDVLIEIFDVEYSFSTNEDASGKYILYFEENASYERVNRVVEQINEYHKKYDKEFELPSST</sequence>
<proteinExistence type="predicted"/>
<dbReference type="RefSeq" id="WP_342882895.1">
    <property type="nucleotide sequence ID" value="NZ_JBBMQS010000026.1"/>
</dbReference>
<organism evidence="1 2">
    <name type="scientific">Paraglaciecola mesophila</name>
    <dbReference type="NCBI Taxonomy" id="197222"/>
    <lineage>
        <taxon>Bacteria</taxon>
        <taxon>Pseudomonadati</taxon>
        <taxon>Pseudomonadota</taxon>
        <taxon>Gammaproteobacteria</taxon>
        <taxon>Alteromonadales</taxon>
        <taxon>Alteromonadaceae</taxon>
        <taxon>Paraglaciecola</taxon>
    </lineage>
</organism>
<evidence type="ECO:0000313" key="1">
    <source>
        <dbReference type="EMBL" id="MEM5499949.1"/>
    </source>
</evidence>
<reference evidence="1 2" key="1">
    <citation type="submission" date="2024-03" db="EMBL/GenBank/DDBJ databases">
        <title>Community enrichment and isolation of bacterial strains for fucoidan degradation.</title>
        <authorList>
            <person name="Sichert A."/>
        </authorList>
    </citation>
    <scope>NUCLEOTIDE SEQUENCE [LARGE SCALE GENOMIC DNA]</scope>
    <source>
        <strain evidence="1 2">AS12</strain>
    </source>
</reference>
<name>A0ABU9T2G4_9ALTE</name>
<gene>
    <name evidence="1" type="ORF">WNY77_21305</name>
</gene>
<accession>A0ABU9T2G4</accession>
<dbReference type="EMBL" id="JBBMQS010000026">
    <property type="protein sequence ID" value="MEM5499949.1"/>
    <property type="molecule type" value="Genomic_DNA"/>
</dbReference>
<comment type="caution">
    <text evidence="1">The sequence shown here is derived from an EMBL/GenBank/DDBJ whole genome shotgun (WGS) entry which is preliminary data.</text>
</comment>
<dbReference type="Proteomes" id="UP001461163">
    <property type="component" value="Unassembled WGS sequence"/>
</dbReference>
<protein>
    <submittedName>
        <fullName evidence="1">Uncharacterized protein</fullName>
    </submittedName>
</protein>